<proteinExistence type="predicted"/>
<dbReference type="RefSeq" id="WP_115570607.1">
    <property type="nucleotide sequence ID" value="NZ_NXLT01000002.1"/>
</dbReference>
<keyword evidence="2" id="KW-1185">Reference proteome</keyword>
<dbReference type="OrthoDB" id="5323777at2"/>
<protein>
    <submittedName>
        <fullName evidence="1">Thioesterase</fullName>
    </submittedName>
</protein>
<dbReference type="AlphaFoldDB" id="A0A3D8IT72"/>
<evidence type="ECO:0000313" key="1">
    <source>
        <dbReference type="EMBL" id="RDU67781.1"/>
    </source>
</evidence>
<evidence type="ECO:0000313" key="2">
    <source>
        <dbReference type="Proteomes" id="UP000256514"/>
    </source>
</evidence>
<comment type="caution">
    <text evidence="1">The sequence shown here is derived from an EMBL/GenBank/DDBJ whole genome shotgun (WGS) entry which is preliminary data.</text>
</comment>
<sequence>MDEQEDQLPLENDTLNVCTKLHTCGEIVLLTRGVANVQFVPEEYMVMDKEAHNSLIHAGYIFNAASYAAMAAINKRHSIMIAADVKFLSPIELGHEVLFKAVATQMDTKKCEVKVEGFLLDIKIFDSLFHIAVFDKAPFSIALDKL</sequence>
<dbReference type="EMBL" id="NXLT01000002">
    <property type="protein sequence ID" value="RDU67781.1"/>
    <property type="molecule type" value="Genomic_DNA"/>
</dbReference>
<gene>
    <name evidence="1" type="ORF">CQA54_02300</name>
</gene>
<dbReference type="InterPro" id="IPR029069">
    <property type="entry name" value="HotDog_dom_sf"/>
</dbReference>
<organism evidence="1 2">
    <name type="scientific">Helicobacter equorum</name>
    <dbReference type="NCBI Taxonomy" id="361872"/>
    <lineage>
        <taxon>Bacteria</taxon>
        <taxon>Pseudomonadati</taxon>
        <taxon>Campylobacterota</taxon>
        <taxon>Epsilonproteobacteria</taxon>
        <taxon>Campylobacterales</taxon>
        <taxon>Helicobacteraceae</taxon>
        <taxon>Helicobacter</taxon>
    </lineage>
</organism>
<reference evidence="1 2" key="1">
    <citation type="submission" date="2018-04" db="EMBL/GenBank/DDBJ databases">
        <title>Novel Campyloabacter and Helicobacter Species and Strains.</title>
        <authorList>
            <person name="Mannion A.J."/>
            <person name="Shen Z."/>
            <person name="Fox J.G."/>
        </authorList>
    </citation>
    <scope>NUCLEOTIDE SEQUENCE [LARGE SCALE GENOMIC DNA]</scope>
    <source>
        <strain evidence="1 2">MIT 12-6600</strain>
    </source>
</reference>
<dbReference type="Gene3D" id="3.10.129.10">
    <property type="entry name" value="Hotdog Thioesterase"/>
    <property type="match status" value="1"/>
</dbReference>
<name>A0A3D8IT72_9HELI</name>
<dbReference type="Proteomes" id="UP000256514">
    <property type="component" value="Unassembled WGS sequence"/>
</dbReference>
<dbReference type="SUPFAM" id="SSF54637">
    <property type="entry name" value="Thioesterase/thiol ester dehydrase-isomerase"/>
    <property type="match status" value="1"/>
</dbReference>
<accession>A0A3D8IT72</accession>